<keyword evidence="3" id="KW-0805">Transcription regulation</keyword>
<protein>
    <submittedName>
        <fullName evidence="9">Response regulator</fullName>
    </submittedName>
</protein>
<evidence type="ECO:0000256" key="4">
    <source>
        <dbReference type="ARBA" id="ARBA00023125"/>
    </source>
</evidence>
<dbReference type="SUPFAM" id="SSF46689">
    <property type="entry name" value="Homeodomain-like"/>
    <property type="match status" value="1"/>
</dbReference>
<proteinExistence type="predicted"/>
<organism evidence="9 10">
    <name type="scientific">Spirosoma soli</name>
    <dbReference type="NCBI Taxonomy" id="1770529"/>
    <lineage>
        <taxon>Bacteria</taxon>
        <taxon>Pseudomonadati</taxon>
        <taxon>Bacteroidota</taxon>
        <taxon>Cytophagia</taxon>
        <taxon>Cytophagales</taxon>
        <taxon>Cytophagaceae</taxon>
        <taxon>Spirosoma</taxon>
    </lineage>
</organism>
<dbReference type="SMART" id="SM00448">
    <property type="entry name" value="REC"/>
    <property type="match status" value="1"/>
</dbReference>
<keyword evidence="4" id="KW-0238">DNA-binding</keyword>
<feature type="domain" description="HTH araC/xylS-type" evidence="7">
    <location>
        <begin position="145"/>
        <end position="244"/>
    </location>
</feature>
<dbReference type="Proteomes" id="UP001597469">
    <property type="component" value="Unassembled WGS sequence"/>
</dbReference>
<dbReference type="EMBL" id="JBHULN010000002">
    <property type="protein sequence ID" value="MFD2570177.1"/>
    <property type="molecule type" value="Genomic_DNA"/>
</dbReference>
<accession>A0ABW5LZK5</accession>
<dbReference type="InterPro" id="IPR001789">
    <property type="entry name" value="Sig_transdc_resp-reg_receiver"/>
</dbReference>
<dbReference type="PROSITE" id="PS01124">
    <property type="entry name" value="HTH_ARAC_FAMILY_2"/>
    <property type="match status" value="1"/>
</dbReference>
<dbReference type="InterPro" id="IPR018062">
    <property type="entry name" value="HTH_AraC-typ_CS"/>
</dbReference>
<comment type="caution">
    <text evidence="9">The sequence shown here is derived from an EMBL/GenBank/DDBJ whole genome shotgun (WGS) entry which is preliminary data.</text>
</comment>
<dbReference type="Pfam" id="PF12833">
    <property type="entry name" value="HTH_18"/>
    <property type="match status" value="1"/>
</dbReference>
<evidence type="ECO:0000259" key="7">
    <source>
        <dbReference type="PROSITE" id="PS01124"/>
    </source>
</evidence>
<keyword evidence="10" id="KW-1185">Reference proteome</keyword>
<dbReference type="RefSeq" id="WP_381520463.1">
    <property type="nucleotide sequence ID" value="NZ_JBHULN010000002.1"/>
</dbReference>
<dbReference type="InterPro" id="IPR018060">
    <property type="entry name" value="HTH_AraC"/>
</dbReference>
<name>A0ABW5LZK5_9BACT</name>
<evidence type="ECO:0000256" key="6">
    <source>
        <dbReference type="PROSITE-ProRule" id="PRU00169"/>
    </source>
</evidence>
<evidence type="ECO:0000259" key="8">
    <source>
        <dbReference type="PROSITE" id="PS50110"/>
    </source>
</evidence>
<evidence type="ECO:0000256" key="3">
    <source>
        <dbReference type="ARBA" id="ARBA00023015"/>
    </source>
</evidence>
<evidence type="ECO:0000256" key="1">
    <source>
        <dbReference type="ARBA" id="ARBA00022553"/>
    </source>
</evidence>
<dbReference type="InterPro" id="IPR009057">
    <property type="entry name" value="Homeodomain-like_sf"/>
</dbReference>
<feature type="domain" description="Response regulatory" evidence="8">
    <location>
        <begin position="3"/>
        <end position="119"/>
    </location>
</feature>
<dbReference type="PROSITE" id="PS50110">
    <property type="entry name" value="RESPONSE_REGULATORY"/>
    <property type="match status" value="1"/>
</dbReference>
<dbReference type="Gene3D" id="1.10.10.60">
    <property type="entry name" value="Homeodomain-like"/>
    <property type="match status" value="1"/>
</dbReference>
<keyword evidence="5" id="KW-0804">Transcription</keyword>
<dbReference type="Gene3D" id="3.40.50.2300">
    <property type="match status" value="1"/>
</dbReference>
<sequence length="252" mass="28999">MAKVLVVEDEEQLRLNISEQLELDNHEVGSAMNGAEALALLSSFTPDLILCDIMMPEMDGIEFIRAIKRSVLYRSIPLIFLTAKVSQQDMLQGLEEGAIDYLQKPFLHKELLLKVNNIINQQKDLLIHQLQKTVASEEADFQFIRQFTEQLERNFANSSFTIDQMAEAMNMSLSTLQRNLKRYFQRGFGEIIREYRLLKAAEYLIQTDQSLQWIASRCGFSSLSYFSSSFKEANQISPLRFRQNNQSNGLPT</sequence>
<evidence type="ECO:0000313" key="10">
    <source>
        <dbReference type="Proteomes" id="UP001597469"/>
    </source>
</evidence>
<dbReference type="InterPro" id="IPR011006">
    <property type="entry name" value="CheY-like_superfamily"/>
</dbReference>
<dbReference type="PROSITE" id="PS00041">
    <property type="entry name" value="HTH_ARAC_FAMILY_1"/>
    <property type="match status" value="1"/>
</dbReference>
<keyword evidence="2" id="KW-0902">Two-component regulatory system</keyword>
<gene>
    <name evidence="9" type="ORF">ACFSUS_05995</name>
</gene>
<feature type="modified residue" description="4-aspartylphosphate" evidence="6">
    <location>
        <position position="52"/>
    </location>
</feature>
<dbReference type="InterPro" id="IPR039420">
    <property type="entry name" value="WalR-like"/>
</dbReference>
<evidence type="ECO:0000313" key="9">
    <source>
        <dbReference type="EMBL" id="MFD2570177.1"/>
    </source>
</evidence>
<dbReference type="PANTHER" id="PTHR48111:SF1">
    <property type="entry name" value="TWO-COMPONENT RESPONSE REGULATOR ORR33"/>
    <property type="match status" value="1"/>
</dbReference>
<reference evidence="10" key="1">
    <citation type="journal article" date="2019" name="Int. J. Syst. Evol. Microbiol.">
        <title>The Global Catalogue of Microorganisms (GCM) 10K type strain sequencing project: providing services to taxonomists for standard genome sequencing and annotation.</title>
        <authorList>
            <consortium name="The Broad Institute Genomics Platform"/>
            <consortium name="The Broad Institute Genome Sequencing Center for Infectious Disease"/>
            <person name="Wu L."/>
            <person name="Ma J."/>
        </authorList>
    </citation>
    <scope>NUCLEOTIDE SEQUENCE [LARGE SCALE GENOMIC DNA]</scope>
    <source>
        <strain evidence="10">KCTC 42805</strain>
    </source>
</reference>
<evidence type="ECO:0000256" key="5">
    <source>
        <dbReference type="ARBA" id="ARBA00023163"/>
    </source>
</evidence>
<dbReference type="SMART" id="SM00342">
    <property type="entry name" value="HTH_ARAC"/>
    <property type="match status" value="1"/>
</dbReference>
<dbReference type="Pfam" id="PF00072">
    <property type="entry name" value="Response_reg"/>
    <property type="match status" value="1"/>
</dbReference>
<dbReference type="PANTHER" id="PTHR48111">
    <property type="entry name" value="REGULATOR OF RPOS"/>
    <property type="match status" value="1"/>
</dbReference>
<dbReference type="SUPFAM" id="SSF52172">
    <property type="entry name" value="CheY-like"/>
    <property type="match status" value="1"/>
</dbReference>
<evidence type="ECO:0000256" key="2">
    <source>
        <dbReference type="ARBA" id="ARBA00023012"/>
    </source>
</evidence>
<keyword evidence="1 6" id="KW-0597">Phosphoprotein</keyword>
<dbReference type="CDD" id="cd17574">
    <property type="entry name" value="REC_OmpR"/>
    <property type="match status" value="1"/>
</dbReference>